<organism>
    <name type="scientific">Ixodes scapularis</name>
    <name type="common">Black-legged tick</name>
    <name type="synonym">Deer tick</name>
    <dbReference type="NCBI Taxonomy" id="6945"/>
    <lineage>
        <taxon>Eukaryota</taxon>
        <taxon>Metazoa</taxon>
        <taxon>Ecdysozoa</taxon>
        <taxon>Arthropoda</taxon>
        <taxon>Chelicerata</taxon>
        <taxon>Arachnida</taxon>
        <taxon>Acari</taxon>
        <taxon>Parasitiformes</taxon>
        <taxon>Ixodida</taxon>
        <taxon>Ixodoidea</taxon>
        <taxon>Ixodidae</taxon>
        <taxon>Ixodinae</taxon>
        <taxon>Ixodes</taxon>
    </lineage>
</organism>
<evidence type="ECO:0000313" key="3">
    <source>
        <dbReference type="EnsemblMetazoa" id="ISCW002677-PA"/>
    </source>
</evidence>
<dbReference type="EnsemblMetazoa" id="ISCW002677-RA">
    <property type="protein sequence ID" value="ISCW002677-PA"/>
    <property type="gene ID" value="ISCW002677"/>
</dbReference>
<dbReference type="OrthoDB" id="7490514at2759"/>
<reference evidence="2 4" key="1">
    <citation type="submission" date="2008-03" db="EMBL/GenBank/DDBJ databases">
        <title>Annotation of Ixodes scapularis.</title>
        <authorList>
            <consortium name="Ixodes scapularis Genome Project Consortium"/>
            <person name="Caler E."/>
            <person name="Hannick L.I."/>
            <person name="Bidwell S."/>
            <person name="Joardar V."/>
            <person name="Thiagarajan M."/>
            <person name="Amedeo P."/>
            <person name="Galinsky K.J."/>
            <person name="Schobel S."/>
            <person name="Inman J."/>
            <person name="Hostetler J."/>
            <person name="Miller J."/>
            <person name="Hammond M."/>
            <person name="Megy K."/>
            <person name="Lawson D."/>
            <person name="Kodira C."/>
            <person name="Sutton G."/>
            <person name="Meyer J."/>
            <person name="Hill C.A."/>
            <person name="Birren B."/>
            <person name="Nene V."/>
            <person name="Collins F."/>
            <person name="Alarcon-Chaidez F."/>
            <person name="Wikel S."/>
            <person name="Strausberg R."/>
        </authorList>
    </citation>
    <scope>NUCLEOTIDE SEQUENCE [LARGE SCALE GENOMIC DNA]</scope>
    <source>
        <strain evidence="4">Wikel</strain>
        <strain evidence="2">Wikel colony</strain>
    </source>
</reference>
<evidence type="ECO:0000256" key="1">
    <source>
        <dbReference type="SAM" id="MobiDB-lite"/>
    </source>
</evidence>
<dbReference type="VEuPathDB" id="VectorBase:ISCW002677"/>
<sequence length="176" mass="19052">MYWFTDDYEYETAQRLREVNAQLRADNTPVESSRERKVKFRDPIDAVVRFTPDDDESDAEDTDDDPGLEPEPADEAPTAAPTESGEVDGLLTAAPAPTGAGNDPSGLRNGRSGDDLQETDVDSGLSSDYWRRGSGSSEATDEDKGVFSIAREIHCVSSVVCDADHEAEASGVPRKP</sequence>
<dbReference type="HOGENOM" id="CLU_1526866_0_0_1"/>
<feature type="region of interest" description="Disordered" evidence="1">
    <location>
        <begin position="26"/>
        <end position="146"/>
    </location>
</feature>
<keyword evidence="4" id="KW-1185">Reference proteome</keyword>
<dbReference type="EMBL" id="ABJB010557526">
    <property type="status" value="NOT_ANNOTATED_CDS"/>
    <property type="molecule type" value="Genomic_DNA"/>
</dbReference>
<feature type="compositionally biased region" description="Acidic residues" evidence="1">
    <location>
        <begin position="53"/>
        <end position="74"/>
    </location>
</feature>
<feature type="compositionally biased region" description="Basic and acidic residues" evidence="1">
    <location>
        <begin position="32"/>
        <end position="44"/>
    </location>
</feature>
<dbReference type="EMBL" id="ABJB010333843">
    <property type="status" value="NOT_ANNOTATED_CDS"/>
    <property type="molecule type" value="Genomic_DNA"/>
</dbReference>
<dbReference type="VEuPathDB" id="VectorBase:ISCI002677"/>
<dbReference type="PaxDb" id="6945-B7P8J6"/>
<dbReference type="VEuPathDB" id="VectorBase:ISCP_014865"/>
<evidence type="ECO:0000313" key="4">
    <source>
        <dbReference type="Proteomes" id="UP000001555"/>
    </source>
</evidence>
<dbReference type="EMBL" id="DS657747">
    <property type="protein sequence ID" value="EEC02918.1"/>
    <property type="molecule type" value="Genomic_DNA"/>
</dbReference>
<dbReference type="AlphaFoldDB" id="B7P8J6"/>
<reference evidence="3" key="2">
    <citation type="submission" date="2020-05" db="UniProtKB">
        <authorList>
            <consortium name="EnsemblMetazoa"/>
        </authorList>
    </citation>
    <scope>IDENTIFICATION</scope>
    <source>
        <strain evidence="3">wikel</strain>
    </source>
</reference>
<dbReference type="InParanoid" id="B7P8J6"/>
<dbReference type="Proteomes" id="UP000001555">
    <property type="component" value="Unassembled WGS sequence"/>
</dbReference>
<accession>B7P8J6</accession>
<proteinExistence type="predicted"/>
<gene>
    <name evidence="2" type="ORF">IscW_ISCW002677</name>
</gene>
<protein>
    <submittedName>
        <fullName evidence="2 3">Uncharacterized protein</fullName>
    </submittedName>
</protein>
<name>B7P8J6_IXOSC</name>
<evidence type="ECO:0000313" key="2">
    <source>
        <dbReference type="EMBL" id="EEC02918.1"/>
    </source>
</evidence>